<dbReference type="GO" id="GO:0005524">
    <property type="term" value="F:ATP binding"/>
    <property type="evidence" value="ECO:0007669"/>
    <property type="project" value="UniProtKB-UniRule"/>
</dbReference>
<dbReference type="SUPFAM" id="SSF54184">
    <property type="entry name" value="Penicillin-binding protein 2x (pbp-2x), c-terminal domain"/>
    <property type="match status" value="1"/>
</dbReference>
<evidence type="ECO:0000313" key="15">
    <source>
        <dbReference type="Proteomes" id="UP000180254"/>
    </source>
</evidence>
<dbReference type="PROSITE" id="PS00107">
    <property type="entry name" value="PROTEIN_KINASE_ATP"/>
    <property type="match status" value="1"/>
</dbReference>
<evidence type="ECO:0000256" key="6">
    <source>
        <dbReference type="ARBA" id="ARBA00022840"/>
    </source>
</evidence>
<feature type="domain" description="PASTA" evidence="13">
    <location>
        <begin position="361"/>
        <end position="426"/>
    </location>
</feature>
<evidence type="ECO:0000256" key="4">
    <source>
        <dbReference type="ARBA" id="ARBA00022741"/>
    </source>
</evidence>
<dbReference type="FunFam" id="3.30.200.20:FF:000035">
    <property type="entry name" value="Serine/threonine protein kinase Stk1"/>
    <property type="match status" value="1"/>
</dbReference>
<evidence type="ECO:0000256" key="5">
    <source>
        <dbReference type="ARBA" id="ARBA00022777"/>
    </source>
</evidence>
<evidence type="ECO:0000256" key="7">
    <source>
        <dbReference type="ARBA" id="ARBA00047899"/>
    </source>
</evidence>
<comment type="catalytic activity">
    <reaction evidence="7">
        <text>L-threonyl-[protein] + ATP = O-phospho-L-threonyl-[protein] + ADP + H(+)</text>
        <dbReference type="Rhea" id="RHEA:46608"/>
        <dbReference type="Rhea" id="RHEA-COMP:11060"/>
        <dbReference type="Rhea" id="RHEA-COMP:11605"/>
        <dbReference type="ChEBI" id="CHEBI:15378"/>
        <dbReference type="ChEBI" id="CHEBI:30013"/>
        <dbReference type="ChEBI" id="CHEBI:30616"/>
        <dbReference type="ChEBI" id="CHEBI:61977"/>
        <dbReference type="ChEBI" id="CHEBI:456216"/>
        <dbReference type="EC" id="2.7.11.1"/>
    </reaction>
</comment>
<keyword evidence="2" id="KW-0723">Serine/threonine-protein kinase</keyword>
<dbReference type="InterPro" id="IPR008271">
    <property type="entry name" value="Ser/Thr_kinase_AS"/>
</dbReference>
<feature type="transmembrane region" description="Helical" evidence="11">
    <location>
        <begin position="332"/>
        <end position="353"/>
    </location>
</feature>
<protein>
    <recommendedName>
        <fullName evidence="1">non-specific serine/threonine protein kinase</fullName>
        <ecNumber evidence="1">2.7.11.1</ecNumber>
    </recommendedName>
</protein>
<dbReference type="CDD" id="cd14014">
    <property type="entry name" value="STKc_PknB_like"/>
    <property type="match status" value="1"/>
</dbReference>
<dbReference type="GO" id="GO:0004674">
    <property type="term" value="F:protein serine/threonine kinase activity"/>
    <property type="evidence" value="ECO:0007669"/>
    <property type="project" value="UniProtKB-KW"/>
</dbReference>
<dbReference type="PROSITE" id="PS50011">
    <property type="entry name" value="PROTEIN_KINASE_DOM"/>
    <property type="match status" value="1"/>
</dbReference>
<dbReference type="EMBL" id="MKIE01000003">
    <property type="protein sequence ID" value="OHW62645.1"/>
    <property type="molecule type" value="Genomic_DNA"/>
</dbReference>
<dbReference type="InterPro" id="IPR005543">
    <property type="entry name" value="PASTA_dom"/>
</dbReference>
<dbReference type="PANTHER" id="PTHR43289:SF34">
    <property type="entry name" value="SERINE_THREONINE-PROTEIN KINASE YBDM-RELATED"/>
    <property type="match status" value="1"/>
</dbReference>
<feature type="compositionally biased region" description="Polar residues" evidence="10">
    <location>
        <begin position="604"/>
        <end position="621"/>
    </location>
</feature>
<feature type="domain" description="Protein kinase" evidence="12">
    <location>
        <begin position="10"/>
        <end position="267"/>
    </location>
</feature>
<dbReference type="SUPFAM" id="SSF56112">
    <property type="entry name" value="Protein kinase-like (PK-like)"/>
    <property type="match status" value="1"/>
</dbReference>
<evidence type="ECO:0000256" key="8">
    <source>
        <dbReference type="ARBA" id="ARBA00048679"/>
    </source>
</evidence>
<gene>
    <name evidence="14" type="primary">prkC</name>
    <name evidence="14" type="ORF">EUAN_12100</name>
</gene>
<dbReference type="Pfam" id="PF00069">
    <property type="entry name" value="Pkinase"/>
    <property type="match status" value="1"/>
</dbReference>
<accession>A0A1S1V8B7</accession>
<dbReference type="STRING" id="39480.EUAN_12100"/>
<dbReference type="AlphaFoldDB" id="A0A1S1V8B7"/>
<keyword evidence="4 9" id="KW-0547">Nucleotide-binding</keyword>
<dbReference type="GO" id="GO:0106310">
    <property type="term" value="F:protein serine kinase activity"/>
    <property type="evidence" value="ECO:0007669"/>
    <property type="project" value="RHEA"/>
</dbReference>
<keyword evidence="11" id="KW-0472">Membrane</keyword>
<dbReference type="SMART" id="SM00740">
    <property type="entry name" value="PASTA"/>
    <property type="match status" value="3"/>
</dbReference>
<dbReference type="Proteomes" id="UP000180254">
    <property type="component" value="Unassembled WGS sequence"/>
</dbReference>
<reference evidence="14 15" key="1">
    <citation type="submission" date="2016-09" db="EMBL/GenBank/DDBJ databases">
        <title>Genome sequence of Eubacterium angustum.</title>
        <authorList>
            <person name="Poehlein A."/>
            <person name="Daniel R."/>
        </authorList>
    </citation>
    <scope>NUCLEOTIDE SEQUENCE [LARGE SCALE GENOMIC DNA]</scope>
    <source>
        <strain evidence="14 15">DSM 1989</strain>
    </source>
</reference>
<keyword evidence="6 9" id="KW-0067">ATP-binding</keyword>
<name>A0A1S1V8B7_9FIRM</name>
<evidence type="ECO:0000256" key="1">
    <source>
        <dbReference type="ARBA" id="ARBA00012513"/>
    </source>
</evidence>
<comment type="caution">
    <text evidence="14">The sequence shown here is derived from an EMBL/GenBank/DDBJ whole genome shotgun (WGS) entry which is preliminary data.</text>
</comment>
<proteinExistence type="predicted"/>
<evidence type="ECO:0000256" key="11">
    <source>
        <dbReference type="SAM" id="Phobius"/>
    </source>
</evidence>
<feature type="domain" description="PASTA" evidence="13">
    <location>
        <begin position="429"/>
        <end position="495"/>
    </location>
</feature>
<evidence type="ECO:0000259" key="12">
    <source>
        <dbReference type="PROSITE" id="PS50011"/>
    </source>
</evidence>
<dbReference type="Gene3D" id="3.30.10.20">
    <property type="match status" value="3"/>
</dbReference>
<dbReference type="InterPro" id="IPR000719">
    <property type="entry name" value="Prot_kinase_dom"/>
</dbReference>
<evidence type="ECO:0000256" key="9">
    <source>
        <dbReference type="PROSITE-ProRule" id="PRU10141"/>
    </source>
</evidence>
<keyword evidence="3 14" id="KW-0808">Transferase</keyword>
<evidence type="ECO:0000313" key="14">
    <source>
        <dbReference type="EMBL" id="OHW62645.1"/>
    </source>
</evidence>
<dbReference type="PANTHER" id="PTHR43289">
    <property type="entry name" value="MITOGEN-ACTIVATED PROTEIN KINASE KINASE KINASE 20-RELATED"/>
    <property type="match status" value="1"/>
</dbReference>
<dbReference type="OrthoDB" id="9788659at2"/>
<dbReference type="FunFam" id="1.10.510.10:FF:000021">
    <property type="entry name" value="Serine/threonine protein kinase"/>
    <property type="match status" value="1"/>
</dbReference>
<dbReference type="Gene3D" id="3.30.200.20">
    <property type="entry name" value="Phosphorylase Kinase, domain 1"/>
    <property type="match status" value="1"/>
</dbReference>
<dbReference type="RefSeq" id="WP_071062684.1">
    <property type="nucleotide sequence ID" value="NZ_MKIE01000003.1"/>
</dbReference>
<feature type="domain" description="PASTA" evidence="13">
    <location>
        <begin position="498"/>
        <end position="564"/>
    </location>
</feature>
<keyword evidence="11" id="KW-0812">Transmembrane</keyword>
<dbReference type="PROSITE" id="PS51178">
    <property type="entry name" value="PASTA"/>
    <property type="match status" value="3"/>
</dbReference>
<dbReference type="NCBIfam" id="NF033483">
    <property type="entry name" value="PknB_PASTA_kin"/>
    <property type="match status" value="1"/>
</dbReference>
<evidence type="ECO:0000256" key="2">
    <source>
        <dbReference type="ARBA" id="ARBA00022527"/>
    </source>
</evidence>
<dbReference type="Pfam" id="PF03793">
    <property type="entry name" value="PASTA"/>
    <property type="match status" value="3"/>
</dbReference>
<dbReference type="EC" id="2.7.11.1" evidence="1"/>
<dbReference type="Gene3D" id="1.10.510.10">
    <property type="entry name" value="Transferase(Phosphotransferase) domain 1"/>
    <property type="match status" value="1"/>
</dbReference>
<organism evidence="14 15">
    <name type="scientific">Andreesenia angusta</name>
    <dbReference type="NCBI Taxonomy" id="39480"/>
    <lineage>
        <taxon>Bacteria</taxon>
        <taxon>Bacillati</taxon>
        <taxon>Bacillota</taxon>
        <taxon>Tissierellia</taxon>
        <taxon>Tissierellales</taxon>
        <taxon>Gottschalkiaceae</taxon>
        <taxon>Andreesenia</taxon>
    </lineage>
</organism>
<dbReference type="InterPro" id="IPR011009">
    <property type="entry name" value="Kinase-like_dom_sf"/>
</dbReference>
<keyword evidence="15" id="KW-1185">Reference proteome</keyword>
<evidence type="ECO:0000256" key="10">
    <source>
        <dbReference type="SAM" id="MobiDB-lite"/>
    </source>
</evidence>
<dbReference type="SMART" id="SM00220">
    <property type="entry name" value="S_TKc"/>
    <property type="match status" value="1"/>
</dbReference>
<evidence type="ECO:0000259" key="13">
    <source>
        <dbReference type="PROSITE" id="PS51178"/>
    </source>
</evidence>
<keyword evidence="5 14" id="KW-0418">Kinase</keyword>
<dbReference type="CDD" id="cd06577">
    <property type="entry name" value="PASTA_pknB"/>
    <property type="match status" value="3"/>
</dbReference>
<feature type="compositionally biased region" description="Gly residues" evidence="10">
    <location>
        <begin position="580"/>
        <end position="596"/>
    </location>
</feature>
<dbReference type="InterPro" id="IPR017441">
    <property type="entry name" value="Protein_kinase_ATP_BS"/>
</dbReference>
<sequence>MIGKILGERYEIMEKIGGGGMAEVYKAKCKLLNRFVAVKVLRDQFINDDEVMSKFKREAQSAASLSHPNIVNVYDVGVQGNINYIVMEYIDGKTLKDVIKEKGRLETEEVVRISTDIAEALKAAHLNGIVHRDIKPHNIMITKDNRVKVTDFGIARAATSSTITNTGSILGSAHYISPEQARGGFVDMKSDIYSLGVVMYEMTTGQLPYNGDSPITVAIKHIQEEPKDPSEVEPSVSKELEAIIKKAMTKDQSMRYANTTELLMDLKKVGGAGVSGGASSETMNSDIMDSRTQILPVIDEEKLEQSKAGKEVKKKAAVPKKPKEKPKYSKKVTALAVILSLLLVSTVAMGYLYSKGMFGGGEVAVPSVVGMTESEATRELENAGLVIKVKGAEFSDEYEEGQVTRQSPEEGLNLKEGATVDVYLSKGPEVEEILVPSLLGESLERAKSIIEENELELGDVLYEYSPESEGTVISQTPRANKNVEKGATVDLIVSKGEELSEVSVPNLAGLSLENAKNRLSASGLSVGSVSEEFSNRSAGTVLFQGIESGAKVEEGTSVNLVVSKGPEPKPEEPEEDPGESGAGEGTGGESGAGEGTGSEETDPGTGTENPTSPNSEGASGN</sequence>
<keyword evidence="11" id="KW-1133">Transmembrane helix</keyword>
<evidence type="ECO:0000256" key="3">
    <source>
        <dbReference type="ARBA" id="ARBA00022679"/>
    </source>
</evidence>
<feature type="region of interest" description="Disordered" evidence="10">
    <location>
        <begin position="557"/>
        <end position="621"/>
    </location>
</feature>
<dbReference type="PROSITE" id="PS00108">
    <property type="entry name" value="PROTEIN_KINASE_ST"/>
    <property type="match status" value="1"/>
</dbReference>
<comment type="catalytic activity">
    <reaction evidence="8">
        <text>L-seryl-[protein] + ATP = O-phospho-L-seryl-[protein] + ADP + H(+)</text>
        <dbReference type="Rhea" id="RHEA:17989"/>
        <dbReference type="Rhea" id="RHEA-COMP:9863"/>
        <dbReference type="Rhea" id="RHEA-COMP:11604"/>
        <dbReference type="ChEBI" id="CHEBI:15378"/>
        <dbReference type="ChEBI" id="CHEBI:29999"/>
        <dbReference type="ChEBI" id="CHEBI:30616"/>
        <dbReference type="ChEBI" id="CHEBI:83421"/>
        <dbReference type="ChEBI" id="CHEBI:456216"/>
        <dbReference type="EC" id="2.7.11.1"/>
    </reaction>
</comment>
<feature type="binding site" evidence="9">
    <location>
        <position position="39"/>
    </location>
    <ligand>
        <name>ATP</name>
        <dbReference type="ChEBI" id="CHEBI:30616"/>
    </ligand>
</feature>